<feature type="transmembrane region" description="Helical" evidence="1">
    <location>
        <begin position="99"/>
        <end position="120"/>
    </location>
</feature>
<protein>
    <submittedName>
        <fullName evidence="2">Uncharacterized protein</fullName>
    </submittedName>
</protein>
<feature type="transmembrane region" description="Helical" evidence="1">
    <location>
        <begin position="12"/>
        <end position="30"/>
    </location>
</feature>
<reference evidence="2 3" key="1">
    <citation type="submission" date="2022-09" db="EMBL/GenBank/DDBJ databases">
        <authorList>
            <person name="Palmer J.M."/>
        </authorList>
    </citation>
    <scope>NUCLEOTIDE SEQUENCE [LARGE SCALE GENOMIC DNA]</scope>
    <source>
        <strain evidence="2 3">DSM 7382</strain>
    </source>
</reference>
<keyword evidence="1" id="KW-0472">Membrane</keyword>
<gene>
    <name evidence="2" type="ORF">QCA50_018697</name>
</gene>
<evidence type="ECO:0000313" key="2">
    <source>
        <dbReference type="EMBL" id="KAK7678348.1"/>
    </source>
</evidence>
<name>A0AAW0FL83_9APHY</name>
<sequence>MHPDKSAAQIASYASTSFSLATYVIFQILVRQHHPMSKRKGFFFDTREETGEYLKRHRSSLGLEYLAIAFSIPMGCFIWSMLTFLLAMSCVFFSNTGPVTRSIMGAIYLFMVTLSAIVLYRDWGSHP</sequence>
<organism evidence="2 3">
    <name type="scientific">Cerrena zonata</name>
    <dbReference type="NCBI Taxonomy" id="2478898"/>
    <lineage>
        <taxon>Eukaryota</taxon>
        <taxon>Fungi</taxon>
        <taxon>Dikarya</taxon>
        <taxon>Basidiomycota</taxon>
        <taxon>Agaricomycotina</taxon>
        <taxon>Agaricomycetes</taxon>
        <taxon>Polyporales</taxon>
        <taxon>Cerrenaceae</taxon>
        <taxon>Cerrena</taxon>
    </lineage>
</organism>
<keyword evidence="3" id="KW-1185">Reference proteome</keyword>
<keyword evidence="1" id="KW-0812">Transmembrane</keyword>
<evidence type="ECO:0000256" key="1">
    <source>
        <dbReference type="SAM" id="Phobius"/>
    </source>
</evidence>
<dbReference type="Proteomes" id="UP001385951">
    <property type="component" value="Unassembled WGS sequence"/>
</dbReference>
<accession>A0AAW0FL83</accession>
<keyword evidence="1" id="KW-1133">Transmembrane helix</keyword>
<dbReference type="AlphaFoldDB" id="A0AAW0FL83"/>
<comment type="caution">
    <text evidence="2">The sequence shown here is derived from an EMBL/GenBank/DDBJ whole genome shotgun (WGS) entry which is preliminary data.</text>
</comment>
<proteinExistence type="predicted"/>
<feature type="transmembrane region" description="Helical" evidence="1">
    <location>
        <begin position="65"/>
        <end position="87"/>
    </location>
</feature>
<evidence type="ECO:0000313" key="3">
    <source>
        <dbReference type="Proteomes" id="UP001385951"/>
    </source>
</evidence>
<dbReference type="EMBL" id="JASBNA010000073">
    <property type="protein sequence ID" value="KAK7678348.1"/>
    <property type="molecule type" value="Genomic_DNA"/>
</dbReference>